<keyword evidence="2" id="KW-1185">Reference proteome</keyword>
<evidence type="ECO:0000313" key="2">
    <source>
        <dbReference type="Proteomes" id="UP000789831"/>
    </source>
</evidence>
<evidence type="ECO:0000313" key="1">
    <source>
        <dbReference type="EMBL" id="CAG8545657.1"/>
    </source>
</evidence>
<dbReference type="Proteomes" id="UP000789831">
    <property type="component" value="Unassembled WGS sequence"/>
</dbReference>
<proteinExistence type="predicted"/>
<feature type="non-terminal residue" evidence="1">
    <location>
        <position position="335"/>
    </location>
</feature>
<dbReference type="EMBL" id="CAJVPL010000994">
    <property type="protein sequence ID" value="CAG8545657.1"/>
    <property type="molecule type" value="Genomic_DNA"/>
</dbReference>
<dbReference type="AlphaFoldDB" id="A0A9N9AXB3"/>
<reference evidence="1" key="1">
    <citation type="submission" date="2021-06" db="EMBL/GenBank/DDBJ databases">
        <authorList>
            <person name="Kallberg Y."/>
            <person name="Tangrot J."/>
            <person name="Rosling A."/>
        </authorList>
    </citation>
    <scope>NUCLEOTIDE SEQUENCE</scope>
    <source>
        <strain evidence="1">MT106</strain>
    </source>
</reference>
<comment type="caution">
    <text evidence="1">The sequence shown here is derived from an EMBL/GenBank/DDBJ whole genome shotgun (WGS) entry which is preliminary data.</text>
</comment>
<organism evidence="1 2">
    <name type="scientific">Ambispora gerdemannii</name>
    <dbReference type="NCBI Taxonomy" id="144530"/>
    <lineage>
        <taxon>Eukaryota</taxon>
        <taxon>Fungi</taxon>
        <taxon>Fungi incertae sedis</taxon>
        <taxon>Mucoromycota</taxon>
        <taxon>Glomeromycotina</taxon>
        <taxon>Glomeromycetes</taxon>
        <taxon>Archaeosporales</taxon>
        <taxon>Ambisporaceae</taxon>
        <taxon>Ambispora</taxon>
    </lineage>
</organism>
<protein>
    <submittedName>
        <fullName evidence="1">1708_t:CDS:1</fullName>
    </submittedName>
</protein>
<gene>
    <name evidence="1" type="ORF">AGERDE_LOCUS6407</name>
</gene>
<name>A0A9N9AXB3_9GLOM</name>
<accession>A0A9N9AXB3</accession>
<sequence length="335" mass="38869">MHPNEINEDVKKRTGNYEIDKFIWEAKKYEYAFEWINFKEFFDKKYVAKGGFDAVFSGKWKNDLKIQFPPNHAITLLDRNYPIQNTMITLKDLQDSKICFTCNEKGFIGSQCLKDGCKNIKKDIDFSCLLCISTSIRLKNILCKTCNLTGIGLCIKCYSYEHFDVKKMTGNHEVDEFILEEKEAKPSLEWINFKEFFDKKYVAKGGFDAVLSGKWKNDLIIQFAPYYKTTLLDRNYPIYNTMIALKDLQDSKICSTCNEKGFIGYQCLKDGCKNIKKDLDFSCLLCISTSIRLKSILCKTCNPTGIGLCIECNSNACFEEQYWCMHMHPNEINED</sequence>
<dbReference type="OrthoDB" id="543442at2759"/>